<evidence type="ECO:0000256" key="3">
    <source>
        <dbReference type="RuleBase" id="RU003476"/>
    </source>
</evidence>
<keyword evidence="7" id="KW-1185">Reference proteome</keyword>
<dbReference type="InterPro" id="IPR015797">
    <property type="entry name" value="NUDIX_hydrolase-like_dom_sf"/>
</dbReference>
<organism evidence="6 7">
    <name type="scientific">Dichotomopilus funicola</name>
    <dbReference type="NCBI Taxonomy" id="1934379"/>
    <lineage>
        <taxon>Eukaryota</taxon>
        <taxon>Fungi</taxon>
        <taxon>Dikarya</taxon>
        <taxon>Ascomycota</taxon>
        <taxon>Pezizomycotina</taxon>
        <taxon>Sordariomycetes</taxon>
        <taxon>Sordariomycetidae</taxon>
        <taxon>Sordariales</taxon>
        <taxon>Chaetomiaceae</taxon>
        <taxon>Dichotomopilus</taxon>
    </lineage>
</organism>
<dbReference type="CDD" id="cd02883">
    <property type="entry name" value="NUDIX_Hydrolase"/>
    <property type="match status" value="1"/>
</dbReference>
<comment type="caution">
    <text evidence="6">The sequence shown here is derived from an EMBL/GenBank/DDBJ whole genome shotgun (WGS) entry which is preliminary data.</text>
</comment>
<evidence type="ECO:0000259" key="5">
    <source>
        <dbReference type="PROSITE" id="PS51462"/>
    </source>
</evidence>
<proteinExistence type="inferred from homology"/>
<dbReference type="PANTHER" id="PTHR43046:SF14">
    <property type="entry name" value="MUTT_NUDIX FAMILY PROTEIN"/>
    <property type="match status" value="1"/>
</dbReference>
<comment type="cofactor">
    <cofactor evidence="1">
        <name>Mg(2+)</name>
        <dbReference type="ChEBI" id="CHEBI:18420"/>
    </cofactor>
</comment>
<reference evidence="6" key="1">
    <citation type="journal article" date="2023" name="Mol. Phylogenet. Evol.">
        <title>Genome-scale phylogeny and comparative genomics of the fungal order Sordariales.</title>
        <authorList>
            <person name="Hensen N."/>
            <person name="Bonometti L."/>
            <person name="Westerberg I."/>
            <person name="Brannstrom I.O."/>
            <person name="Guillou S."/>
            <person name="Cros-Aarteil S."/>
            <person name="Calhoun S."/>
            <person name="Haridas S."/>
            <person name="Kuo A."/>
            <person name="Mondo S."/>
            <person name="Pangilinan J."/>
            <person name="Riley R."/>
            <person name="LaButti K."/>
            <person name="Andreopoulos B."/>
            <person name="Lipzen A."/>
            <person name="Chen C."/>
            <person name="Yan M."/>
            <person name="Daum C."/>
            <person name="Ng V."/>
            <person name="Clum A."/>
            <person name="Steindorff A."/>
            <person name="Ohm R.A."/>
            <person name="Martin F."/>
            <person name="Silar P."/>
            <person name="Natvig D.O."/>
            <person name="Lalanne C."/>
            <person name="Gautier V."/>
            <person name="Ament-Velasquez S.L."/>
            <person name="Kruys A."/>
            <person name="Hutchinson M.I."/>
            <person name="Powell A.J."/>
            <person name="Barry K."/>
            <person name="Miller A.N."/>
            <person name="Grigoriev I.V."/>
            <person name="Debuchy R."/>
            <person name="Gladieux P."/>
            <person name="Hiltunen Thoren M."/>
            <person name="Johannesson H."/>
        </authorList>
    </citation>
    <scope>NUCLEOTIDE SEQUENCE</scope>
    <source>
        <strain evidence="6">CBS 141.50</strain>
    </source>
</reference>
<dbReference type="InterPro" id="IPR020084">
    <property type="entry name" value="NUDIX_hydrolase_CS"/>
</dbReference>
<keyword evidence="2 3" id="KW-0378">Hydrolase</keyword>
<dbReference type="SUPFAM" id="SSF55811">
    <property type="entry name" value="Nudix"/>
    <property type="match status" value="1"/>
</dbReference>
<protein>
    <recommendedName>
        <fullName evidence="5">Nudix hydrolase domain-containing protein</fullName>
    </recommendedName>
</protein>
<feature type="region of interest" description="Disordered" evidence="4">
    <location>
        <begin position="1"/>
        <end position="23"/>
    </location>
</feature>
<dbReference type="RefSeq" id="XP_062633016.1">
    <property type="nucleotide sequence ID" value="XM_062784991.1"/>
</dbReference>
<reference evidence="6" key="2">
    <citation type="submission" date="2023-05" db="EMBL/GenBank/DDBJ databases">
        <authorList>
            <consortium name="Lawrence Berkeley National Laboratory"/>
            <person name="Steindorff A."/>
            <person name="Hensen N."/>
            <person name="Bonometti L."/>
            <person name="Westerberg I."/>
            <person name="Brannstrom I.O."/>
            <person name="Guillou S."/>
            <person name="Cros-Aarteil S."/>
            <person name="Calhoun S."/>
            <person name="Haridas S."/>
            <person name="Kuo A."/>
            <person name="Mondo S."/>
            <person name="Pangilinan J."/>
            <person name="Riley R."/>
            <person name="Labutti K."/>
            <person name="Andreopoulos B."/>
            <person name="Lipzen A."/>
            <person name="Chen C."/>
            <person name="Yanf M."/>
            <person name="Daum C."/>
            <person name="Ng V."/>
            <person name="Clum A."/>
            <person name="Ohm R."/>
            <person name="Martin F."/>
            <person name="Silar P."/>
            <person name="Natvig D."/>
            <person name="Lalanne C."/>
            <person name="Gautier V."/>
            <person name="Ament-Velasquez S.L."/>
            <person name="Kruys A."/>
            <person name="Hutchinson M.I."/>
            <person name="Powell A.J."/>
            <person name="Barry K."/>
            <person name="Miller A.N."/>
            <person name="Grigoriev I.V."/>
            <person name="Debuchy R."/>
            <person name="Gladieux P."/>
            <person name="Thoren M.H."/>
            <person name="Johannesson H."/>
        </authorList>
    </citation>
    <scope>NUCLEOTIDE SEQUENCE</scope>
    <source>
        <strain evidence="6">CBS 141.50</strain>
    </source>
</reference>
<dbReference type="AlphaFoldDB" id="A0AAN6UVC6"/>
<dbReference type="Pfam" id="PF00293">
    <property type="entry name" value="NUDIX"/>
    <property type="match status" value="1"/>
</dbReference>
<dbReference type="InterPro" id="IPR020476">
    <property type="entry name" value="Nudix_hydrolase"/>
</dbReference>
<evidence type="ECO:0000313" key="7">
    <source>
        <dbReference type="Proteomes" id="UP001302676"/>
    </source>
</evidence>
<evidence type="ECO:0000256" key="1">
    <source>
        <dbReference type="ARBA" id="ARBA00001946"/>
    </source>
</evidence>
<dbReference type="PANTHER" id="PTHR43046">
    <property type="entry name" value="GDP-MANNOSE MANNOSYL HYDROLASE"/>
    <property type="match status" value="1"/>
</dbReference>
<gene>
    <name evidence="6" type="ORF">C8A04DRAFT_40561</name>
</gene>
<feature type="domain" description="Nudix hydrolase" evidence="5">
    <location>
        <begin position="24"/>
        <end position="156"/>
    </location>
</feature>
<evidence type="ECO:0000256" key="2">
    <source>
        <dbReference type="ARBA" id="ARBA00022801"/>
    </source>
</evidence>
<dbReference type="Gene3D" id="3.90.79.10">
    <property type="entry name" value="Nucleoside Triphosphate Pyrophosphohydrolase"/>
    <property type="match status" value="1"/>
</dbReference>
<sequence length="169" mass="18968">MPPHTQLTPPTKVIGSPSSSTSYTPRSAVRIIAFNPQGHIAILHAARDNYYKLPGGGVEPGEDHETAARREFLEETGGVIRLRRDLKYNDEFRLQQCQTSYCYVADLVSDTGRTALEEEEVEDGLKHMWVSLDEARRLVEGAVPGSEFGRSVREREMHFLREIGRVLGS</sequence>
<dbReference type="Proteomes" id="UP001302676">
    <property type="component" value="Unassembled WGS sequence"/>
</dbReference>
<accession>A0AAN6UVC6</accession>
<name>A0AAN6UVC6_9PEZI</name>
<comment type="similarity">
    <text evidence="3">Belongs to the Nudix hydrolase family.</text>
</comment>
<dbReference type="GO" id="GO:0016787">
    <property type="term" value="F:hydrolase activity"/>
    <property type="evidence" value="ECO:0007669"/>
    <property type="project" value="UniProtKB-KW"/>
</dbReference>
<dbReference type="InterPro" id="IPR000086">
    <property type="entry name" value="NUDIX_hydrolase_dom"/>
</dbReference>
<dbReference type="PROSITE" id="PS00893">
    <property type="entry name" value="NUDIX_BOX"/>
    <property type="match status" value="1"/>
</dbReference>
<evidence type="ECO:0000313" key="6">
    <source>
        <dbReference type="EMBL" id="KAK4139645.1"/>
    </source>
</evidence>
<dbReference type="EMBL" id="MU853655">
    <property type="protein sequence ID" value="KAK4139645.1"/>
    <property type="molecule type" value="Genomic_DNA"/>
</dbReference>
<evidence type="ECO:0000256" key="4">
    <source>
        <dbReference type="SAM" id="MobiDB-lite"/>
    </source>
</evidence>
<dbReference type="PROSITE" id="PS51462">
    <property type="entry name" value="NUDIX"/>
    <property type="match status" value="1"/>
</dbReference>
<dbReference type="PRINTS" id="PR00502">
    <property type="entry name" value="NUDIXFAMILY"/>
</dbReference>
<dbReference type="GeneID" id="87821604"/>